<accession>A0A1W0A9U6</accession>
<comment type="caution">
    <text evidence="1">The sequence shown here is derived from an EMBL/GenBank/DDBJ whole genome shotgun (WGS) entry which is preliminary data.</text>
</comment>
<reference evidence="1 2" key="1">
    <citation type="journal article" date="2014" name="Genome Biol. Evol.">
        <title>The secreted proteins of Achlya hypogyna and Thraustotheca clavata identify the ancestral oomycete secretome and reveal gene acquisitions by horizontal gene transfer.</title>
        <authorList>
            <person name="Misner I."/>
            <person name="Blouin N."/>
            <person name="Leonard G."/>
            <person name="Richards T.A."/>
            <person name="Lane C.E."/>
        </authorList>
    </citation>
    <scope>NUCLEOTIDE SEQUENCE [LARGE SCALE GENOMIC DNA]</scope>
    <source>
        <strain evidence="1 2">ATCC 34112</strain>
    </source>
</reference>
<dbReference type="OrthoDB" id="59673at2759"/>
<dbReference type="SUPFAM" id="SSF56112">
    <property type="entry name" value="Protein kinase-like (PK-like)"/>
    <property type="match status" value="1"/>
</dbReference>
<dbReference type="Gene3D" id="3.30.200.20">
    <property type="entry name" value="Phosphorylase Kinase, domain 1"/>
    <property type="match status" value="1"/>
</dbReference>
<keyword evidence="2" id="KW-1185">Reference proteome</keyword>
<evidence type="ECO:0000313" key="2">
    <source>
        <dbReference type="Proteomes" id="UP000243217"/>
    </source>
</evidence>
<protein>
    <recommendedName>
        <fullName evidence="3">Mitogen-activated protein kinase</fullName>
    </recommendedName>
</protein>
<dbReference type="InterPro" id="IPR011009">
    <property type="entry name" value="Kinase-like_dom_sf"/>
</dbReference>
<sequence length="79" mass="8977">MKKLLAFDPRTRISISDALAHPFLAAYRDEAAEIVAQSDFDFSFEQNGELLDKPALQRLIFEDVCHFHPEALEELNIAS</sequence>
<organism evidence="1 2">
    <name type="scientific">Thraustotheca clavata</name>
    <dbReference type="NCBI Taxonomy" id="74557"/>
    <lineage>
        <taxon>Eukaryota</taxon>
        <taxon>Sar</taxon>
        <taxon>Stramenopiles</taxon>
        <taxon>Oomycota</taxon>
        <taxon>Saprolegniomycetes</taxon>
        <taxon>Saprolegniales</taxon>
        <taxon>Achlyaceae</taxon>
        <taxon>Thraustotheca</taxon>
    </lineage>
</organism>
<dbReference type="Proteomes" id="UP000243217">
    <property type="component" value="Unassembled WGS sequence"/>
</dbReference>
<name>A0A1W0A9U6_9STRA</name>
<dbReference type="STRING" id="74557.A0A1W0A9U6"/>
<dbReference type="AlphaFoldDB" id="A0A1W0A9U6"/>
<dbReference type="EMBL" id="JNBS01000289">
    <property type="protein sequence ID" value="OQS06959.1"/>
    <property type="molecule type" value="Genomic_DNA"/>
</dbReference>
<evidence type="ECO:0000313" key="1">
    <source>
        <dbReference type="EMBL" id="OQS06959.1"/>
    </source>
</evidence>
<proteinExistence type="predicted"/>
<dbReference type="Gene3D" id="1.10.510.10">
    <property type="entry name" value="Transferase(Phosphotransferase) domain 1"/>
    <property type="match status" value="1"/>
</dbReference>
<evidence type="ECO:0008006" key="3">
    <source>
        <dbReference type="Google" id="ProtNLM"/>
    </source>
</evidence>
<gene>
    <name evidence="1" type="ORF">THRCLA_20249</name>
</gene>